<dbReference type="InterPro" id="IPR003961">
    <property type="entry name" value="FN3_dom"/>
</dbReference>
<evidence type="ECO:0000256" key="2">
    <source>
        <dbReference type="ARBA" id="ARBA00022692"/>
    </source>
</evidence>
<evidence type="ECO:0000256" key="7">
    <source>
        <dbReference type="ARBA" id="ARBA00023180"/>
    </source>
</evidence>
<dbReference type="InterPro" id="IPR013783">
    <property type="entry name" value="Ig-like_fold"/>
</dbReference>
<sequence length="634" mass="68988">MKSTRRVGALSVALLVVGNIAICVVLSVVRNFDCTHDFHRMFCDFDAPTCSGYNLTLRCLSFEDSVSCIFKQCDRGKCCCSTKMSLIYGEDHNATVWKGAENVASKIISIADNFKPRVPTNVTVEESNGNFKVTWSLNMDHRPSVRDDLKAIVTYRIKGDTPQVTKPFQPTTVNGLRYYEINGKHLKPSTTYLVSVRSVYWNNLPSDSSEETEFTTSMSPDVPLLAIIISLSIAAIIISATIYGCYAKAKTMWWDSVAKCPNPRLLDMHPHKEDVLKPAGTVLSSISVEPLIPDDSKSWSKGSLHDSSSGSPQQSSGISTGSSCTSYAITEPVDIVAGVEEALRKAFPNISPISPLTSSPLQEMNPEIDLISPPYNLCDVRADDVNSGSSGFDNKTYSILIPNLPHPTLLENSEVQMQCDPAYHPSQGDIVICADQQVQACPLITFPPAASSLMPMDMSYQQCNSDSGRFSCAEDFSSSSSSSGTNPIASCDSAFRVVNRCERSDEAVGDAAKLNGTHEVAIKCDENPCYGCVPAASHSFPPVSDDYQAFQNLVGQPDILFTEQQSGEEEEHLDKYPEESISEMPEISLNQAVPGFINNVQGAKCLPELDRPLLSLLSTGQSMPAFTEGGYQSV</sequence>
<keyword evidence="2 9" id="KW-0812">Transmembrane</keyword>
<evidence type="ECO:0000256" key="5">
    <source>
        <dbReference type="ARBA" id="ARBA00023136"/>
    </source>
</evidence>
<dbReference type="PANTHER" id="PTHR23037">
    <property type="entry name" value="CYTOKINE RECEPTOR"/>
    <property type="match status" value="1"/>
</dbReference>
<reference evidence="11" key="2">
    <citation type="submission" date="2025-08" db="UniProtKB">
        <authorList>
            <consortium name="Ensembl"/>
        </authorList>
    </citation>
    <scope>IDENTIFICATION</scope>
</reference>
<comment type="subcellular location">
    <subcellularLocation>
        <location evidence="1">Membrane</location>
        <topology evidence="1">Single-pass type I membrane protein</topology>
    </subcellularLocation>
</comment>
<dbReference type="AlphaFoldDB" id="A0A671VAE7"/>
<dbReference type="InParanoid" id="A0A671VAE7"/>
<keyword evidence="12" id="KW-1185">Reference proteome</keyword>
<evidence type="ECO:0000256" key="4">
    <source>
        <dbReference type="ARBA" id="ARBA00022989"/>
    </source>
</evidence>
<dbReference type="InterPro" id="IPR036116">
    <property type="entry name" value="FN3_sf"/>
</dbReference>
<dbReference type="Ensembl" id="ENSSAUT00010025138.1">
    <property type="protein sequence ID" value="ENSSAUP00010023793.1"/>
    <property type="gene ID" value="ENSSAUG00010010450.1"/>
</dbReference>
<feature type="compositionally biased region" description="Low complexity" evidence="8">
    <location>
        <begin position="299"/>
        <end position="323"/>
    </location>
</feature>
<evidence type="ECO:0000259" key="10">
    <source>
        <dbReference type="PROSITE" id="PS50853"/>
    </source>
</evidence>
<feature type="transmembrane region" description="Helical" evidence="9">
    <location>
        <begin position="224"/>
        <end position="246"/>
    </location>
</feature>
<dbReference type="GeneTree" id="ENSGT00530000069547"/>
<accession>A0A671VAE7</accession>
<dbReference type="GO" id="GO:0009897">
    <property type="term" value="C:external side of plasma membrane"/>
    <property type="evidence" value="ECO:0007669"/>
    <property type="project" value="TreeGrafter"/>
</dbReference>
<dbReference type="GO" id="GO:0016064">
    <property type="term" value="P:immunoglobulin mediated immune response"/>
    <property type="evidence" value="ECO:0007669"/>
    <property type="project" value="TreeGrafter"/>
</dbReference>
<protein>
    <submittedName>
        <fullName evidence="11">Uncharacterized LOC115580074</fullName>
    </submittedName>
</protein>
<dbReference type="CDD" id="cd00063">
    <property type="entry name" value="FN3"/>
    <property type="match status" value="1"/>
</dbReference>
<feature type="domain" description="Fibronectin type-III" evidence="10">
    <location>
        <begin position="118"/>
        <end position="219"/>
    </location>
</feature>
<evidence type="ECO:0000313" key="12">
    <source>
        <dbReference type="Proteomes" id="UP000472265"/>
    </source>
</evidence>
<dbReference type="GO" id="GO:0004896">
    <property type="term" value="F:cytokine receptor activity"/>
    <property type="evidence" value="ECO:0007669"/>
    <property type="project" value="TreeGrafter"/>
</dbReference>
<evidence type="ECO:0000313" key="11">
    <source>
        <dbReference type="Ensembl" id="ENSSAUP00010023793.1"/>
    </source>
</evidence>
<evidence type="ECO:0000256" key="9">
    <source>
        <dbReference type="SAM" id="Phobius"/>
    </source>
</evidence>
<keyword evidence="7" id="KW-0325">Glycoprotein</keyword>
<dbReference type="SMART" id="SM00060">
    <property type="entry name" value="FN3"/>
    <property type="match status" value="1"/>
</dbReference>
<evidence type="ECO:0000256" key="3">
    <source>
        <dbReference type="ARBA" id="ARBA00022729"/>
    </source>
</evidence>
<name>A0A671VAE7_SPAAU</name>
<reference evidence="11" key="3">
    <citation type="submission" date="2025-09" db="UniProtKB">
        <authorList>
            <consortium name="Ensembl"/>
        </authorList>
    </citation>
    <scope>IDENTIFICATION</scope>
</reference>
<proteinExistence type="predicted"/>
<keyword evidence="3" id="KW-0732">Signal</keyword>
<evidence type="ECO:0000256" key="8">
    <source>
        <dbReference type="SAM" id="MobiDB-lite"/>
    </source>
</evidence>
<dbReference type="Gene3D" id="2.60.40.10">
    <property type="entry name" value="Immunoglobulins"/>
    <property type="match status" value="1"/>
</dbReference>
<evidence type="ECO:0000256" key="6">
    <source>
        <dbReference type="ARBA" id="ARBA00023170"/>
    </source>
</evidence>
<evidence type="ECO:0000256" key="1">
    <source>
        <dbReference type="ARBA" id="ARBA00004479"/>
    </source>
</evidence>
<dbReference type="PANTHER" id="PTHR23037:SF42">
    <property type="entry name" value="CYTOKINE RECEPTOR COMMON SUBUNIT GAMMA ISOFORM X1-RELATED"/>
    <property type="match status" value="1"/>
</dbReference>
<dbReference type="Proteomes" id="UP000472265">
    <property type="component" value="Chromosome 4"/>
</dbReference>
<gene>
    <name evidence="11" type="primary">LOC115580076</name>
</gene>
<dbReference type="SUPFAM" id="SSF49265">
    <property type="entry name" value="Fibronectin type III"/>
    <property type="match status" value="1"/>
</dbReference>
<feature type="region of interest" description="Disordered" evidence="8">
    <location>
        <begin position="297"/>
        <end position="323"/>
    </location>
</feature>
<organism evidence="11 12">
    <name type="scientific">Sparus aurata</name>
    <name type="common">Gilthead sea bream</name>
    <dbReference type="NCBI Taxonomy" id="8175"/>
    <lineage>
        <taxon>Eukaryota</taxon>
        <taxon>Metazoa</taxon>
        <taxon>Chordata</taxon>
        <taxon>Craniata</taxon>
        <taxon>Vertebrata</taxon>
        <taxon>Euteleostomi</taxon>
        <taxon>Actinopterygii</taxon>
        <taxon>Neopterygii</taxon>
        <taxon>Teleostei</taxon>
        <taxon>Neoteleostei</taxon>
        <taxon>Acanthomorphata</taxon>
        <taxon>Eupercaria</taxon>
        <taxon>Spariformes</taxon>
        <taxon>Sparidae</taxon>
        <taxon>Sparus</taxon>
    </lineage>
</organism>
<dbReference type="PROSITE" id="PS50853">
    <property type="entry name" value="FN3"/>
    <property type="match status" value="1"/>
</dbReference>
<reference evidence="11" key="1">
    <citation type="submission" date="2021-04" db="EMBL/GenBank/DDBJ databases">
        <authorList>
            <consortium name="Wellcome Sanger Institute Data Sharing"/>
        </authorList>
    </citation>
    <scope>NUCLEOTIDE SEQUENCE [LARGE SCALE GENOMIC DNA]</scope>
</reference>
<keyword evidence="6" id="KW-0675">Receptor</keyword>
<keyword evidence="5 9" id="KW-0472">Membrane</keyword>
<keyword evidence="4 9" id="KW-1133">Transmembrane helix</keyword>